<dbReference type="InterPro" id="IPR026341">
    <property type="entry name" value="T9SS_type_B"/>
</dbReference>
<dbReference type="Gene3D" id="2.60.40.10">
    <property type="entry name" value="Immunoglobulins"/>
    <property type="match status" value="3"/>
</dbReference>
<dbReference type="InterPro" id="IPR036116">
    <property type="entry name" value="FN3_sf"/>
</dbReference>
<keyword evidence="2" id="KW-1185">Reference proteome</keyword>
<evidence type="ECO:0000313" key="2">
    <source>
        <dbReference type="Proteomes" id="UP000475249"/>
    </source>
</evidence>
<proteinExistence type="predicted"/>
<dbReference type="Proteomes" id="UP000475249">
    <property type="component" value="Unassembled WGS sequence"/>
</dbReference>
<dbReference type="Pfam" id="PF13585">
    <property type="entry name" value="CHU_C"/>
    <property type="match status" value="1"/>
</dbReference>
<evidence type="ECO:0000313" key="1">
    <source>
        <dbReference type="EMBL" id="NAS13241.1"/>
    </source>
</evidence>
<dbReference type="AlphaFoldDB" id="A0A6L9EEZ3"/>
<dbReference type="SUPFAM" id="SSF49265">
    <property type="entry name" value="Fibronectin type III"/>
    <property type="match status" value="2"/>
</dbReference>
<dbReference type="RefSeq" id="WP_161436280.1">
    <property type="nucleotide sequence ID" value="NZ_WXYO01000006.1"/>
</dbReference>
<sequence length="519" mass="56269">MDRAATIDRNTPNTGRYSVLVWVILLFFAKLAWGQPECTALTKPLNGAVDVALNSDIQWSPVSNATEYFLNIGTTPGGTDILNNQSNGNAFSYIPPSGLLPETTYYITIVPTNNTGPAFNCMEESFTTGASTGIPTCVLLSEPVDRASGVAPDTDISWAASAEATGYRLTVGTSSGASDIVNDLDVGNVTTYDLPADLPLFQRIYVTVIPYNSSGESPPGCSESEFRTRGDSPPSCTEIIDPINGGEFVSVTTNITWIRDFGASGYLITVIEKSLGGIKILDNFDVGNRTNFKPPDFLGNTLYFVIITPYNDLGTATDCEPISFTTGEAPALPDCANLLSPSNGANNVSVSTTLEWSAVSDVQGYRLSVGTSPQGSDLVDNLIIVAPETSYAFSENLPRDTRIYVRIIPFKVNGEAEECPEQSFQTEKEVFSADTFPVPRFFTPNNDGFNDEWIVNSTSDVEIRSVDIFNRFGQLLKQMNADQGWDGNFNGRPLASDSYWYKITTVNGNSLVGFFVLKR</sequence>
<name>A0A6L9EEZ3_9FLAO</name>
<gene>
    <name evidence="1" type="ORF">GTQ38_14585</name>
</gene>
<reference evidence="1 2" key="1">
    <citation type="submission" date="2020-01" db="EMBL/GenBank/DDBJ databases">
        <title>Bacteria diversity of Porities sp.</title>
        <authorList>
            <person name="Wang G."/>
        </authorList>
    </citation>
    <scope>NUCLEOTIDE SEQUENCE [LARGE SCALE GENOMIC DNA]</scope>
    <source>
        <strain evidence="1 2">R33</strain>
    </source>
</reference>
<accession>A0A6L9EEZ3</accession>
<dbReference type="EMBL" id="WXYO01000006">
    <property type="protein sequence ID" value="NAS13241.1"/>
    <property type="molecule type" value="Genomic_DNA"/>
</dbReference>
<comment type="caution">
    <text evidence="1">The sequence shown here is derived from an EMBL/GenBank/DDBJ whole genome shotgun (WGS) entry which is preliminary data.</text>
</comment>
<protein>
    <submittedName>
        <fullName evidence="1">T9SS type B sorting domain-containing protein</fullName>
    </submittedName>
</protein>
<dbReference type="NCBIfam" id="TIGR04131">
    <property type="entry name" value="Bac_Flav_CTERM"/>
    <property type="match status" value="1"/>
</dbReference>
<organism evidence="1 2">
    <name type="scientific">Poritiphilus flavus</name>
    <dbReference type="NCBI Taxonomy" id="2697053"/>
    <lineage>
        <taxon>Bacteria</taxon>
        <taxon>Pseudomonadati</taxon>
        <taxon>Bacteroidota</taxon>
        <taxon>Flavobacteriia</taxon>
        <taxon>Flavobacteriales</taxon>
        <taxon>Flavobacteriaceae</taxon>
        <taxon>Poritiphilus</taxon>
    </lineage>
</organism>
<dbReference type="InterPro" id="IPR013783">
    <property type="entry name" value="Ig-like_fold"/>
</dbReference>